<evidence type="ECO:0000256" key="1">
    <source>
        <dbReference type="SAM" id="Phobius"/>
    </source>
</evidence>
<protein>
    <submittedName>
        <fullName evidence="3">Uncharacterized protein</fullName>
    </submittedName>
</protein>
<dbReference type="OrthoDB" id="3234008at2"/>
<proteinExistence type="predicted"/>
<dbReference type="EMBL" id="JGYU01000012">
    <property type="protein sequence ID" value="KFI56009.1"/>
    <property type="molecule type" value="Genomic_DNA"/>
</dbReference>
<accession>A0A087AB59</accession>
<dbReference type="Proteomes" id="UP000229907">
    <property type="component" value="Chromosome"/>
</dbReference>
<keyword evidence="4" id="KW-1185">Reference proteome</keyword>
<organism evidence="3 4">
    <name type="scientific">Bifidobacterium choerinum</name>
    <dbReference type="NCBI Taxonomy" id="35760"/>
    <lineage>
        <taxon>Bacteria</taxon>
        <taxon>Bacillati</taxon>
        <taxon>Actinomycetota</taxon>
        <taxon>Actinomycetes</taxon>
        <taxon>Bifidobacteriales</taxon>
        <taxon>Bifidobacteriaceae</taxon>
        <taxon>Bifidobacterium</taxon>
    </lineage>
</organism>
<dbReference type="STRING" id="35760.BCHO_1565"/>
<sequence length="87" mass="9880">MAGTIFTILFTIIIAALCIWALYYVIRAAVRAGIIDAYEQMGKVRTPVTKDDRLQAEREALQEERVRAIVADEQRKQAVKEARKADK</sequence>
<reference evidence="3 4" key="1">
    <citation type="submission" date="2014-03" db="EMBL/GenBank/DDBJ databases">
        <title>Genomics of Bifidobacteria.</title>
        <authorList>
            <person name="Ventura M."/>
            <person name="Milani C."/>
            <person name="Lugli G.A."/>
        </authorList>
    </citation>
    <scope>NUCLEOTIDE SEQUENCE [LARGE SCALE GENOMIC DNA]</scope>
    <source>
        <strain evidence="3 4">LMG 10510</strain>
    </source>
</reference>
<reference evidence="2 5" key="2">
    <citation type="submission" date="2016-11" db="EMBL/GenBank/DDBJ databases">
        <title>complete genome sequence of Bifidobacterium choerinum strain FMB-1.</title>
        <authorList>
            <person name="Park C.-S."/>
            <person name="Jung D.-H."/>
            <person name="Choi D.-S."/>
        </authorList>
    </citation>
    <scope>NUCLEOTIDE SEQUENCE [LARGE SCALE GENOMIC DNA]</scope>
    <source>
        <strain evidence="2 5">FMB-1</strain>
    </source>
</reference>
<name>A0A087AB59_9BIFI</name>
<evidence type="ECO:0000313" key="3">
    <source>
        <dbReference type="EMBL" id="KFI56009.1"/>
    </source>
</evidence>
<dbReference type="eggNOG" id="ENOG5032EZ7">
    <property type="taxonomic scope" value="Bacteria"/>
</dbReference>
<dbReference type="KEGG" id="bcho:BcFMB_08670"/>
<dbReference type="RefSeq" id="WP_024540556.1">
    <property type="nucleotide sequence ID" value="NZ_CP018044.1"/>
</dbReference>
<keyword evidence="1" id="KW-0472">Membrane</keyword>
<keyword evidence="1" id="KW-1133">Transmembrane helix</keyword>
<evidence type="ECO:0000313" key="5">
    <source>
        <dbReference type="Proteomes" id="UP000229907"/>
    </source>
</evidence>
<dbReference type="AlphaFoldDB" id="A0A087AB59"/>
<evidence type="ECO:0000313" key="4">
    <source>
        <dbReference type="Proteomes" id="UP000028995"/>
    </source>
</evidence>
<feature type="transmembrane region" description="Helical" evidence="1">
    <location>
        <begin position="6"/>
        <end position="26"/>
    </location>
</feature>
<dbReference type="EMBL" id="CP018044">
    <property type="protein sequence ID" value="ATU20976.1"/>
    <property type="molecule type" value="Genomic_DNA"/>
</dbReference>
<dbReference type="Proteomes" id="UP000028995">
    <property type="component" value="Unassembled WGS sequence"/>
</dbReference>
<evidence type="ECO:0000313" key="2">
    <source>
        <dbReference type="EMBL" id="ATU20976.1"/>
    </source>
</evidence>
<gene>
    <name evidence="2" type="ORF">BcFMB_08670</name>
    <name evidence="3" type="ORF">BCHO_1565</name>
</gene>
<keyword evidence="1" id="KW-0812">Transmembrane</keyword>